<protein>
    <submittedName>
        <fullName evidence="1">Uncharacterized protein</fullName>
    </submittedName>
</protein>
<dbReference type="AlphaFoldDB" id="A0A8X8BBV2"/>
<reference evidence="1 2" key="1">
    <citation type="submission" date="2020-02" db="EMBL/GenBank/DDBJ databases">
        <authorList>
            <person name="Ma Q."/>
            <person name="Huang Y."/>
            <person name="Song X."/>
            <person name="Pei D."/>
        </authorList>
    </citation>
    <scope>NUCLEOTIDE SEQUENCE [LARGE SCALE GENOMIC DNA]</scope>
    <source>
        <strain evidence="1">Sxm20200214</strain>
        <tissue evidence="1">Leaf</tissue>
    </source>
</reference>
<name>A0A8X8BBV2_BRACI</name>
<organism evidence="1 2">
    <name type="scientific">Brassica carinata</name>
    <name type="common">Ethiopian mustard</name>
    <name type="synonym">Abyssinian cabbage</name>
    <dbReference type="NCBI Taxonomy" id="52824"/>
    <lineage>
        <taxon>Eukaryota</taxon>
        <taxon>Viridiplantae</taxon>
        <taxon>Streptophyta</taxon>
        <taxon>Embryophyta</taxon>
        <taxon>Tracheophyta</taxon>
        <taxon>Spermatophyta</taxon>
        <taxon>Magnoliopsida</taxon>
        <taxon>eudicotyledons</taxon>
        <taxon>Gunneridae</taxon>
        <taxon>Pentapetalae</taxon>
        <taxon>rosids</taxon>
        <taxon>malvids</taxon>
        <taxon>Brassicales</taxon>
        <taxon>Brassicaceae</taxon>
        <taxon>Brassiceae</taxon>
        <taxon>Brassica</taxon>
    </lineage>
</organism>
<dbReference type="EMBL" id="JAAMPC010000001">
    <property type="protein sequence ID" value="KAG2329440.1"/>
    <property type="molecule type" value="Genomic_DNA"/>
</dbReference>
<evidence type="ECO:0000313" key="1">
    <source>
        <dbReference type="EMBL" id="KAG2329440.1"/>
    </source>
</evidence>
<gene>
    <name evidence="1" type="ORF">Bca52824_000620</name>
</gene>
<sequence length="88" mass="10166">MDMEFVEDFAGARNVKRDCKLMVVDMLLLDAKLMLSKSTMEFQEGDGRRLFTVNLWSELPFVSFGLVFFSLSKDYELNMIKSEAKPIT</sequence>
<keyword evidence="2" id="KW-1185">Reference proteome</keyword>
<dbReference type="Proteomes" id="UP000886595">
    <property type="component" value="Unassembled WGS sequence"/>
</dbReference>
<comment type="caution">
    <text evidence="1">The sequence shown here is derived from an EMBL/GenBank/DDBJ whole genome shotgun (WGS) entry which is preliminary data.</text>
</comment>
<evidence type="ECO:0000313" key="2">
    <source>
        <dbReference type="Proteomes" id="UP000886595"/>
    </source>
</evidence>
<proteinExistence type="predicted"/>
<accession>A0A8X8BBV2</accession>